<sequence length="361" mass="42493">MKRIFLLTLAVLLFLTGCATTRHRLSPQANVDLKTANVYYSQQNVEEALKYYNRVLQDNPDHALALRRVADIYLYYGEQNPEKSLEYNKMAYEYYDRAIKIMEKYEKPTEDELAAIRDMKKRKLSAWTRVYNKGIEELNAGNTQQAIKIFEQAAEMDPTELKPLNMLVNIYQNELKDMEKAGEYLFKLYEQNPENIEVIMNLGAYYYNKQDFEKAIPLFEKVKEKEPTNIKNLLVLTDCYYASEQYDKAKNNIELALIIEPRNTDALATAYDIAVKMDDNEAALNYLKQLLDIKEDNIYYENIVILLNSMERWEELANYAQKWHKFDETNKIPVQFVILAAQKMKNQALETEYTNILKQMK</sequence>
<dbReference type="Proteomes" id="UP000294588">
    <property type="component" value="Unassembled WGS sequence"/>
</dbReference>
<keyword evidence="2" id="KW-1185">Reference proteome</keyword>
<comment type="caution">
    <text evidence="1">The sequence shown here is derived from an EMBL/GenBank/DDBJ whole genome shotgun (WGS) entry which is preliminary data.</text>
</comment>
<organism evidence="1 2">
    <name type="scientific">Candidatus Syntrophosphaera thermopropionivorans</name>
    <dbReference type="NCBI Taxonomy" id="2593015"/>
    <lineage>
        <taxon>Bacteria</taxon>
        <taxon>Pseudomonadati</taxon>
        <taxon>Candidatus Cloacimonadota</taxon>
        <taxon>Candidatus Cloacimonadia</taxon>
        <taxon>Candidatus Cloacimonadales</taxon>
        <taxon>Candidatus Cloacimonadaceae</taxon>
        <taxon>Candidatus Syntrophosphaera</taxon>
    </lineage>
</organism>
<name>A0AC61QIW0_9BACT</name>
<protein>
    <submittedName>
        <fullName evidence="1">Tetratricopeptide repeat protein</fullName>
    </submittedName>
</protein>
<dbReference type="EMBL" id="SMOG01000013">
    <property type="protein sequence ID" value="TDF72868.1"/>
    <property type="molecule type" value="Genomic_DNA"/>
</dbReference>
<evidence type="ECO:0000313" key="2">
    <source>
        <dbReference type="Proteomes" id="UP000294588"/>
    </source>
</evidence>
<reference evidence="1" key="1">
    <citation type="submission" date="2019-03" db="EMBL/GenBank/DDBJ databases">
        <title>Candidatus Syntrophosphaera thermopropionivorans: a novel player in syntrophic propionate oxidation during anaerobic digestion.</title>
        <authorList>
            <person name="Dyksma S."/>
        </authorList>
    </citation>
    <scope>NUCLEOTIDE SEQUENCE</scope>
    <source>
        <strain evidence="1">W5</strain>
    </source>
</reference>
<proteinExistence type="predicted"/>
<accession>A0AC61QIW0</accession>
<gene>
    <name evidence="1" type="ORF">E0946_04750</name>
</gene>
<evidence type="ECO:0000313" key="1">
    <source>
        <dbReference type="EMBL" id="TDF72868.1"/>
    </source>
</evidence>